<dbReference type="PRINTS" id="PR00419">
    <property type="entry name" value="ADXRDTASE"/>
</dbReference>
<dbReference type="EMBL" id="LR590464">
    <property type="protein sequence ID" value="VTP73874.1"/>
    <property type="molecule type" value="Genomic_DNA"/>
</dbReference>
<dbReference type="Gene3D" id="3.50.50.60">
    <property type="entry name" value="FAD/NAD(P)-binding domain"/>
    <property type="match status" value="1"/>
</dbReference>
<gene>
    <name evidence="2" type="primary">gltD_2</name>
    <name evidence="2" type="ORF">NCTC13032_05351</name>
</gene>
<dbReference type="AlphaFoldDB" id="A0A4U9I940"/>
<evidence type="ECO:0000313" key="3">
    <source>
        <dbReference type="Proteomes" id="UP000310719"/>
    </source>
</evidence>
<dbReference type="PANTHER" id="PTHR42783">
    <property type="entry name" value="GLUTAMATE SYNTHASE [NADPH] SMALL CHAIN"/>
    <property type="match status" value="1"/>
</dbReference>
<evidence type="ECO:0000313" key="2">
    <source>
        <dbReference type="EMBL" id="VTP73874.1"/>
    </source>
</evidence>
<protein>
    <submittedName>
        <fullName evidence="2">Glutamate synthase [NADPH] small chain</fullName>
        <ecNumber evidence="2">1.4.1.13</ecNumber>
    </submittedName>
</protein>
<sequence>MVVLGGGDTAMDCVRTALRHGAASVTCAYRRDEANMPGSKKEVKNAREEGATFEFNVQPVALTWMIPDGLNGIRLLRTRLGEPDAQGRRRPMPVDGSEL</sequence>
<proteinExistence type="predicted"/>
<dbReference type="Proteomes" id="UP000310719">
    <property type="component" value="Chromosome"/>
</dbReference>
<accession>A0A4U9I940</accession>
<organism evidence="2 3">
    <name type="scientific">Leclercia adecarboxylata</name>
    <dbReference type="NCBI Taxonomy" id="83655"/>
    <lineage>
        <taxon>Bacteria</taxon>
        <taxon>Pseudomonadati</taxon>
        <taxon>Pseudomonadota</taxon>
        <taxon>Gammaproteobacteria</taxon>
        <taxon>Enterobacterales</taxon>
        <taxon>Enterobacteriaceae</taxon>
        <taxon>Leclercia</taxon>
    </lineage>
</organism>
<dbReference type="InterPro" id="IPR036188">
    <property type="entry name" value="FAD/NAD-bd_sf"/>
</dbReference>
<evidence type="ECO:0000256" key="1">
    <source>
        <dbReference type="SAM" id="MobiDB-lite"/>
    </source>
</evidence>
<keyword evidence="2" id="KW-0560">Oxidoreductase</keyword>
<dbReference type="EC" id="1.4.1.13" evidence="2"/>
<name>A0A4U9I940_9ENTR</name>
<feature type="region of interest" description="Disordered" evidence="1">
    <location>
        <begin position="80"/>
        <end position="99"/>
    </location>
</feature>
<dbReference type="PANTHER" id="PTHR42783:SF1">
    <property type="entry name" value="OXIDOREDUCTASE AEGA-RELATED"/>
    <property type="match status" value="1"/>
</dbReference>
<dbReference type="GO" id="GO:0004355">
    <property type="term" value="F:glutamate synthase (NADPH) activity"/>
    <property type="evidence" value="ECO:0007669"/>
    <property type="project" value="UniProtKB-EC"/>
</dbReference>
<dbReference type="SUPFAM" id="SSF51905">
    <property type="entry name" value="FAD/NAD(P)-binding domain"/>
    <property type="match status" value="1"/>
</dbReference>
<reference evidence="2 3" key="1">
    <citation type="submission" date="2019-05" db="EMBL/GenBank/DDBJ databases">
        <authorList>
            <consortium name="Pathogen Informatics"/>
        </authorList>
    </citation>
    <scope>NUCLEOTIDE SEQUENCE [LARGE SCALE GENOMIC DNA]</scope>
    <source>
        <strain evidence="2 3">NCTC13032</strain>
    </source>
</reference>